<proteinExistence type="predicted"/>
<keyword evidence="2" id="KW-1185">Reference proteome</keyword>
<accession>A0AAV9S0I9</accession>
<comment type="caution">
    <text evidence="1">The sequence shown here is derived from an EMBL/GenBank/DDBJ whole genome shotgun (WGS) entry which is preliminary data.</text>
</comment>
<reference evidence="1 2" key="1">
    <citation type="submission" date="2021-06" db="EMBL/GenBank/DDBJ databases">
        <authorList>
            <person name="Palmer J.M."/>
        </authorList>
    </citation>
    <scope>NUCLEOTIDE SEQUENCE [LARGE SCALE GENOMIC DNA]</scope>
    <source>
        <strain evidence="1 2">MEX-2019</strain>
        <tissue evidence="1">Muscle</tissue>
    </source>
</reference>
<gene>
    <name evidence="1" type="ORF">CRENBAI_010180</name>
</gene>
<evidence type="ECO:0000313" key="2">
    <source>
        <dbReference type="Proteomes" id="UP001311232"/>
    </source>
</evidence>
<dbReference type="AlphaFoldDB" id="A0AAV9S0I9"/>
<dbReference type="EMBL" id="JAHHUM010001061">
    <property type="protein sequence ID" value="KAK5614894.1"/>
    <property type="molecule type" value="Genomic_DNA"/>
</dbReference>
<name>A0AAV9S0I9_9TELE</name>
<protein>
    <submittedName>
        <fullName evidence="1">Uncharacterized protein</fullName>
    </submittedName>
</protein>
<sequence>MVLNPGHVYKTLCALLREKLKQAMSEGNVSVSRRSQEALRLSILHVIGENAVTLSMAFSQTQYTICHTVSKDIEEC</sequence>
<dbReference type="Proteomes" id="UP001311232">
    <property type="component" value="Unassembled WGS sequence"/>
</dbReference>
<evidence type="ECO:0000313" key="1">
    <source>
        <dbReference type="EMBL" id="KAK5614894.1"/>
    </source>
</evidence>
<organism evidence="1 2">
    <name type="scientific">Crenichthys baileyi</name>
    <name type="common">White River springfish</name>
    <dbReference type="NCBI Taxonomy" id="28760"/>
    <lineage>
        <taxon>Eukaryota</taxon>
        <taxon>Metazoa</taxon>
        <taxon>Chordata</taxon>
        <taxon>Craniata</taxon>
        <taxon>Vertebrata</taxon>
        <taxon>Euteleostomi</taxon>
        <taxon>Actinopterygii</taxon>
        <taxon>Neopterygii</taxon>
        <taxon>Teleostei</taxon>
        <taxon>Neoteleostei</taxon>
        <taxon>Acanthomorphata</taxon>
        <taxon>Ovalentaria</taxon>
        <taxon>Atherinomorphae</taxon>
        <taxon>Cyprinodontiformes</taxon>
        <taxon>Goodeidae</taxon>
        <taxon>Crenichthys</taxon>
    </lineage>
</organism>